<reference evidence="2" key="1">
    <citation type="submission" date="2021-03" db="EMBL/GenBank/DDBJ databases">
        <title>Comparative genomics and phylogenomic investigation of the class Geoglossomycetes provide insights into ecological specialization and systematics.</title>
        <authorList>
            <person name="Melie T."/>
            <person name="Pirro S."/>
            <person name="Miller A.N."/>
            <person name="Quandt A."/>
        </authorList>
    </citation>
    <scope>NUCLEOTIDE SEQUENCE</scope>
    <source>
        <strain evidence="2">GBOQ0MN5Z8</strain>
    </source>
</reference>
<feature type="region of interest" description="Disordered" evidence="1">
    <location>
        <begin position="438"/>
        <end position="457"/>
    </location>
</feature>
<proteinExistence type="predicted"/>
<feature type="compositionally biased region" description="Acidic residues" evidence="1">
    <location>
        <begin position="925"/>
        <end position="948"/>
    </location>
</feature>
<keyword evidence="3" id="KW-1185">Reference proteome</keyword>
<protein>
    <recommendedName>
        <fullName evidence="4">F-box domain-containing protein</fullName>
    </recommendedName>
</protein>
<dbReference type="OrthoDB" id="3199516at2759"/>
<evidence type="ECO:0008006" key="4">
    <source>
        <dbReference type="Google" id="ProtNLM"/>
    </source>
</evidence>
<dbReference type="EMBL" id="JAGHQL010000043">
    <property type="protein sequence ID" value="KAH0542953.1"/>
    <property type="molecule type" value="Genomic_DNA"/>
</dbReference>
<comment type="caution">
    <text evidence="2">The sequence shown here is derived from an EMBL/GenBank/DDBJ whole genome shotgun (WGS) entry which is preliminary data.</text>
</comment>
<evidence type="ECO:0000256" key="1">
    <source>
        <dbReference type="SAM" id="MobiDB-lite"/>
    </source>
</evidence>
<accession>A0A9P8HZQ6</accession>
<sequence>MANPEQTTDLGLDDGGLEGADLEGTAEGDRECGTESKLQAFLNGGGKGEGYAEKKKPLNLLDLPVDVLKDIIKEVTHTNDLASLALTHSSLHALTIPHIYHRFDIVWPDAHATAEHRTGVDALTYGLATLVMAEEVFGESPDQRCLTPNSPAQTLPCERCGHISPPQASPNNGLNPVQRPRRCRRGNHYSHFTRKFSLGNGPPEWVSDYLVTKDGGKMLGTLVALAVARMPNLETFVWDMPTGVLRDVWLALSSLGDHRDGREPRLERVWVRWHDNQENPPVGGQTLLPSLPPPLPLGSASVGFLVPPGSAAGFAGLPAATGNPQSPPANRVEHPTFSVLPPLKSLSVLDIDELAYLDEMSILISRSQDRLRELRVGISSCSGMPKIWVLPWDGESLQQVDHNMSSTGISTVGEKRLGGVLGILVGRVYDIRKRKRKAKTEATKNEDGLTQVPEGVQSNTPANQAELAASLMDSEAPGADTLDIHVMEETPSQYIATAGEPQSSSADVGEEPSALMPSVLLGGYQNTQANETYSSPSSAAVYTPASTQASPGLPPTILTDVAASNDGFLPSSQISQSIQAPVPTSTPISASQVAIAPGDGEPQRPVLEGKLKLEVLELERVPLCIPVLQKAFDWSIMTSVTLLGCSSSEYLWKMLRQVFSPYSSNKCGSSSKNRTPCPGSSRSLRGAGPPDYKLKLKKIHTDAVGPALIALLRETLAPNTLEVLFLQESSSLSSPVGVDAMYRGPLRRHRLSLKKLFVDSSIKPRSGTISQASWRKWMFPREVLGYVTSGKMSNLRELGMAVEYKDWHYLLQRLPLIPHLRSLYIPHIADHVHKSPDPREMALQVVDIVTLRPELEICYMGIMNKCFEILENRNNDEPQPISIPHIAPINNDPGDPIDDDDATEDEDDDEDDEENGPPAGIPGIDSDDTDAEDSDPLDDSDGGDNYESEEFRSRPKLRLREILFYDDKVAIFKARHGKL</sequence>
<name>A0A9P8HZQ6_9PEZI</name>
<dbReference type="AlphaFoldDB" id="A0A9P8HZQ6"/>
<feature type="compositionally biased region" description="Acidic residues" evidence="1">
    <location>
        <begin position="895"/>
        <end position="915"/>
    </location>
</feature>
<dbReference type="Proteomes" id="UP000698800">
    <property type="component" value="Unassembled WGS sequence"/>
</dbReference>
<feature type="compositionally biased region" description="Acidic residues" evidence="1">
    <location>
        <begin position="11"/>
        <end position="26"/>
    </location>
</feature>
<feature type="region of interest" description="Disordered" evidence="1">
    <location>
        <begin position="663"/>
        <end position="689"/>
    </location>
</feature>
<evidence type="ECO:0000313" key="3">
    <source>
        <dbReference type="Proteomes" id="UP000698800"/>
    </source>
</evidence>
<feature type="region of interest" description="Disordered" evidence="1">
    <location>
        <begin position="1"/>
        <end position="34"/>
    </location>
</feature>
<feature type="compositionally biased region" description="Polar residues" evidence="1">
    <location>
        <begin position="663"/>
        <end position="683"/>
    </location>
</feature>
<feature type="region of interest" description="Disordered" evidence="1">
    <location>
        <begin position="878"/>
        <end position="952"/>
    </location>
</feature>
<gene>
    <name evidence="2" type="ORF">FGG08_002722</name>
</gene>
<organism evidence="2 3">
    <name type="scientific">Glutinoglossum americanum</name>
    <dbReference type="NCBI Taxonomy" id="1670608"/>
    <lineage>
        <taxon>Eukaryota</taxon>
        <taxon>Fungi</taxon>
        <taxon>Dikarya</taxon>
        <taxon>Ascomycota</taxon>
        <taxon>Pezizomycotina</taxon>
        <taxon>Geoglossomycetes</taxon>
        <taxon>Geoglossales</taxon>
        <taxon>Geoglossaceae</taxon>
        <taxon>Glutinoglossum</taxon>
    </lineage>
</organism>
<evidence type="ECO:0000313" key="2">
    <source>
        <dbReference type="EMBL" id="KAH0542953.1"/>
    </source>
</evidence>